<sequence>MEPEFELHAAVPSPPGRKSRAQKPVCQLSWTVLFLKSRLSHLPFLTTTLLLLHSLFPDLPPFFLLSASAVLLPCRHRLPSASPTCRSLIHLVPINQPNRSGCLRPGRTSIQPTISAVPGSCSGCGIVQQEQLRIRINPVEEKETREGESDLVQGFLPTRLSSTSPVHRSAPPVLEFGLLSLRNGTFTLTSRPREVNYNRLLFSTCVLFTFAEHPHRVFGQPLLILIIRGLLHSTAQHGLYLINRLQSRSFSVVPPFQAT</sequence>
<organism evidence="2 3">
    <name type="scientific">Diaporthe vaccinii</name>
    <dbReference type="NCBI Taxonomy" id="105482"/>
    <lineage>
        <taxon>Eukaryota</taxon>
        <taxon>Fungi</taxon>
        <taxon>Dikarya</taxon>
        <taxon>Ascomycota</taxon>
        <taxon>Pezizomycotina</taxon>
        <taxon>Sordariomycetes</taxon>
        <taxon>Sordariomycetidae</taxon>
        <taxon>Diaporthales</taxon>
        <taxon>Diaporthaceae</taxon>
        <taxon>Diaporthe</taxon>
        <taxon>Diaporthe eres species complex</taxon>
    </lineage>
</organism>
<dbReference type="EMBL" id="JBAWTH010000091">
    <property type="protein sequence ID" value="KAL2278010.1"/>
    <property type="molecule type" value="Genomic_DNA"/>
</dbReference>
<evidence type="ECO:0000313" key="3">
    <source>
        <dbReference type="Proteomes" id="UP001600888"/>
    </source>
</evidence>
<comment type="caution">
    <text evidence="2">The sequence shown here is derived from an EMBL/GenBank/DDBJ whole genome shotgun (WGS) entry which is preliminary data.</text>
</comment>
<evidence type="ECO:0000256" key="1">
    <source>
        <dbReference type="SAM" id="MobiDB-lite"/>
    </source>
</evidence>
<reference evidence="2 3" key="1">
    <citation type="submission" date="2024-03" db="EMBL/GenBank/DDBJ databases">
        <title>A high-quality draft genome sequence of Diaporthe vaccinii, a causative agent of upright dieback and viscid rot disease in cranberry plants.</title>
        <authorList>
            <person name="Sarrasin M."/>
            <person name="Lang B.F."/>
            <person name="Burger G."/>
        </authorList>
    </citation>
    <scope>NUCLEOTIDE SEQUENCE [LARGE SCALE GENOMIC DNA]</scope>
    <source>
        <strain evidence="2 3">IS7</strain>
    </source>
</reference>
<accession>A0ABR4E6F9</accession>
<gene>
    <name evidence="2" type="ORF">FJTKL_14975</name>
</gene>
<dbReference type="Proteomes" id="UP001600888">
    <property type="component" value="Unassembled WGS sequence"/>
</dbReference>
<feature type="region of interest" description="Disordered" evidence="1">
    <location>
        <begin position="1"/>
        <end position="21"/>
    </location>
</feature>
<evidence type="ECO:0000313" key="2">
    <source>
        <dbReference type="EMBL" id="KAL2278010.1"/>
    </source>
</evidence>
<keyword evidence="3" id="KW-1185">Reference proteome</keyword>
<proteinExistence type="predicted"/>
<name>A0ABR4E6F9_9PEZI</name>
<protein>
    <submittedName>
        <fullName evidence="2">Uncharacterized protein</fullName>
    </submittedName>
</protein>